<dbReference type="Proteomes" id="UP000185746">
    <property type="component" value="Chromosome"/>
</dbReference>
<organism evidence="2 3">
    <name type="scientific">Sporosarcina ureilytica</name>
    <dbReference type="NCBI Taxonomy" id="298596"/>
    <lineage>
        <taxon>Bacteria</taxon>
        <taxon>Bacillati</taxon>
        <taxon>Bacillota</taxon>
        <taxon>Bacilli</taxon>
        <taxon>Bacillales</taxon>
        <taxon>Caryophanaceae</taxon>
        <taxon>Sporosarcina</taxon>
    </lineage>
</organism>
<evidence type="ECO:0000259" key="1">
    <source>
        <dbReference type="Pfam" id="PF00583"/>
    </source>
</evidence>
<reference evidence="2 3" key="1">
    <citation type="submission" date="2016-09" db="EMBL/GenBank/DDBJ databases">
        <title>Complete genome sequence of the Lysinibacillus sphaericus LMG 22257, a specie of Bacillus with ureolytic activity that can effectively biodeposit calcium carbonate.</title>
        <authorList>
            <person name="Yan W."/>
        </authorList>
    </citation>
    <scope>NUCLEOTIDE SEQUENCE [LARGE SCALE GENOMIC DNA]</scope>
    <source>
        <strain evidence="2 3">LMG 22257</strain>
    </source>
</reference>
<keyword evidence="3" id="KW-1185">Reference proteome</keyword>
<accession>A0A1D8JJA0</accession>
<dbReference type="GO" id="GO:0016747">
    <property type="term" value="F:acyltransferase activity, transferring groups other than amino-acyl groups"/>
    <property type="evidence" value="ECO:0007669"/>
    <property type="project" value="InterPro"/>
</dbReference>
<dbReference type="KEGG" id="surl:BI350_15360"/>
<gene>
    <name evidence="2" type="ORF">BI350_15360</name>
</gene>
<dbReference type="Gene3D" id="3.40.630.30">
    <property type="match status" value="1"/>
</dbReference>
<protein>
    <recommendedName>
        <fullName evidence="1">N-acetyltransferase domain-containing protein</fullName>
    </recommendedName>
</protein>
<dbReference type="InterPro" id="IPR000182">
    <property type="entry name" value="GNAT_dom"/>
</dbReference>
<dbReference type="Pfam" id="PF00583">
    <property type="entry name" value="Acetyltransf_1"/>
    <property type="match status" value="1"/>
</dbReference>
<dbReference type="AlphaFoldDB" id="A0A1D8JJA0"/>
<dbReference type="InterPro" id="IPR016181">
    <property type="entry name" value="Acyl_CoA_acyltransferase"/>
</dbReference>
<feature type="domain" description="N-acetyltransferase" evidence="1">
    <location>
        <begin position="63"/>
        <end position="160"/>
    </location>
</feature>
<dbReference type="EMBL" id="CP017560">
    <property type="protein sequence ID" value="AOV08786.1"/>
    <property type="molecule type" value="Genomic_DNA"/>
</dbReference>
<evidence type="ECO:0000313" key="3">
    <source>
        <dbReference type="Proteomes" id="UP000185746"/>
    </source>
</evidence>
<dbReference type="RefSeq" id="WP_075528949.1">
    <property type="nucleotide sequence ID" value="NZ_CP017560.1"/>
</dbReference>
<name>A0A1D8JJA0_9BACL</name>
<sequence length="198" mass="23512">MSRIKKYFNNYILKKRYIYSLSETEEVNVRLKKTQCVILKGASLLEHKELFKESANTNKVFERSKNHDIFCLTCFDENKALVGYFWGIVPKEKVWHDSIPIEVGQAFLFNGYVNPEFRGKSIFPFLIDKMSRYIKNEYQVDEIIDVVEVQNVASVRAHNKVNAKIYSNNFLIKFIGRNIFSIYRRKIILLLRNKRNRI</sequence>
<dbReference type="SUPFAM" id="SSF55729">
    <property type="entry name" value="Acyl-CoA N-acyltransferases (Nat)"/>
    <property type="match status" value="1"/>
</dbReference>
<proteinExistence type="predicted"/>
<evidence type="ECO:0000313" key="2">
    <source>
        <dbReference type="EMBL" id="AOV08786.1"/>
    </source>
</evidence>